<dbReference type="InterPro" id="IPR011992">
    <property type="entry name" value="EF-hand-dom_pair"/>
</dbReference>
<feature type="region of interest" description="Disordered" evidence="4">
    <location>
        <begin position="33"/>
        <end position="52"/>
    </location>
</feature>
<feature type="signal peptide" evidence="5">
    <location>
        <begin position="1"/>
        <end position="30"/>
    </location>
</feature>
<name>A0A0G4ELS9_VITBC</name>
<feature type="domain" description="EF-hand" evidence="6">
    <location>
        <begin position="223"/>
        <end position="258"/>
    </location>
</feature>
<dbReference type="Pfam" id="PF13499">
    <property type="entry name" value="EF-hand_7"/>
    <property type="match status" value="1"/>
</dbReference>
<organism evidence="7 8">
    <name type="scientific">Vitrella brassicaformis (strain CCMP3155)</name>
    <dbReference type="NCBI Taxonomy" id="1169540"/>
    <lineage>
        <taxon>Eukaryota</taxon>
        <taxon>Sar</taxon>
        <taxon>Alveolata</taxon>
        <taxon>Colpodellida</taxon>
        <taxon>Vitrellaceae</taxon>
        <taxon>Vitrella</taxon>
    </lineage>
</organism>
<dbReference type="Pfam" id="PF13202">
    <property type="entry name" value="EF-hand_5"/>
    <property type="match status" value="1"/>
</dbReference>
<accession>A0A0G4ELS9</accession>
<proteinExistence type="predicted"/>
<evidence type="ECO:0000313" key="8">
    <source>
        <dbReference type="Proteomes" id="UP000041254"/>
    </source>
</evidence>
<keyword evidence="2" id="KW-0677">Repeat</keyword>
<feature type="chain" id="PRO_5005187961" description="EF-hand domain-containing protein" evidence="5">
    <location>
        <begin position="31"/>
        <end position="308"/>
    </location>
</feature>
<dbReference type="CDD" id="cd00051">
    <property type="entry name" value="EFh"/>
    <property type="match status" value="1"/>
</dbReference>
<evidence type="ECO:0000256" key="4">
    <source>
        <dbReference type="SAM" id="MobiDB-lite"/>
    </source>
</evidence>
<keyword evidence="3" id="KW-0106">Calcium</keyword>
<dbReference type="EMBL" id="CDMY01000269">
    <property type="protein sequence ID" value="CEL98383.1"/>
    <property type="molecule type" value="Genomic_DNA"/>
</dbReference>
<dbReference type="SUPFAM" id="SSF47473">
    <property type="entry name" value="EF-hand"/>
    <property type="match status" value="2"/>
</dbReference>
<dbReference type="VEuPathDB" id="CryptoDB:Vbra_22919"/>
<dbReference type="InterPro" id="IPR002048">
    <property type="entry name" value="EF_hand_dom"/>
</dbReference>
<dbReference type="OrthoDB" id="26525at2759"/>
<dbReference type="STRING" id="1169540.A0A0G4ELS9"/>
<keyword evidence="5" id="KW-0732">Signal</keyword>
<keyword evidence="8" id="KW-1185">Reference proteome</keyword>
<dbReference type="SMART" id="SM00054">
    <property type="entry name" value="EFh"/>
    <property type="match status" value="5"/>
</dbReference>
<dbReference type="Proteomes" id="UP000041254">
    <property type="component" value="Unassembled WGS sequence"/>
</dbReference>
<evidence type="ECO:0000256" key="2">
    <source>
        <dbReference type="ARBA" id="ARBA00022737"/>
    </source>
</evidence>
<evidence type="ECO:0000256" key="1">
    <source>
        <dbReference type="ARBA" id="ARBA00022723"/>
    </source>
</evidence>
<dbReference type="Gene3D" id="1.10.238.10">
    <property type="entry name" value="EF-hand"/>
    <property type="match status" value="2"/>
</dbReference>
<dbReference type="AlphaFoldDB" id="A0A0G4ELS9"/>
<evidence type="ECO:0000259" key="6">
    <source>
        <dbReference type="PROSITE" id="PS50222"/>
    </source>
</evidence>
<evidence type="ECO:0000313" key="7">
    <source>
        <dbReference type="EMBL" id="CEL98383.1"/>
    </source>
</evidence>
<reference evidence="7 8" key="1">
    <citation type="submission" date="2014-11" db="EMBL/GenBank/DDBJ databases">
        <authorList>
            <person name="Zhu J."/>
            <person name="Qi W."/>
            <person name="Song R."/>
        </authorList>
    </citation>
    <scope>NUCLEOTIDE SEQUENCE [LARGE SCALE GENOMIC DNA]</scope>
</reference>
<dbReference type="PROSITE" id="PS00018">
    <property type="entry name" value="EF_HAND_1"/>
    <property type="match status" value="2"/>
</dbReference>
<feature type="domain" description="EF-hand" evidence="6">
    <location>
        <begin position="80"/>
        <end position="115"/>
    </location>
</feature>
<evidence type="ECO:0000256" key="5">
    <source>
        <dbReference type="SAM" id="SignalP"/>
    </source>
</evidence>
<gene>
    <name evidence="7" type="ORF">Vbra_22919</name>
</gene>
<sequence length="308" mass="34446">MRSSIKEQWFHGLLVAVLILSSLFLSPADGAELKGEHSSSGPPPSQQCCSGRSRLPVAPITVASTSSTRKGLHLHQHHDITVRLWKAQFHQFDVDRSGVLEGGEVVVCLLRVVGASTRAAVLRQVMGVVDGDADKALSFPEFVGLYSRLTSGSTRANIQRFSKYDMTGDGRLNALELFLLSISRPHPFIMRLSNARAKMHQFDRDHDGFLDFNEYEDMALEDGLERQVEDAFRKYDQNGDTFISRRELQLAYETLGYTFADVSDPLLVEYHNMLDIDLDGFVSYSDFRDHSNAQFLEEQAGGLAVTEI</sequence>
<dbReference type="PROSITE" id="PS50222">
    <property type="entry name" value="EF_HAND_2"/>
    <property type="match status" value="2"/>
</dbReference>
<evidence type="ECO:0000256" key="3">
    <source>
        <dbReference type="ARBA" id="ARBA00022837"/>
    </source>
</evidence>
<keyword evidence="1" id="KW-0479">Metal-binding</keyword>
<protein>
    <recommendedName>
        <fullName evidence="6">EF-hand domain-containing protein</fullName>
    </recommendedName>
</protein>
<dbReference type="InParanoid" id="A0A0G4ELS9"/>
<dbReference type="PANTHER" id="PTHR45942">
    <property type="entry name" value="PROTEIN PHOSPATASE 3 REGULATORY SUBUNIT B ALPHA ISOFORM TYPE 1"/>
    <property type="match status" value="1"/>
</dbReference>
<dbReference type="GO" id="GO:0005509">
    <property type="term" value="F:calcium ion binding"/>
    <property type="evidence" value="ECO:0007669"/>
    <property type="project" value="InterPro"/>
</dbReference>
<dbReference type="InterPro" id="IPR018247">
    <property type="entry name" value="EF_Hand_1_Ca_BS"/>
</dbReference>